<dbReference type="Pfam" id="PF05368">
    <property type="entry name" value="NmrA"/>
    <property type="match status" value="1"/>
</dbReference>
<dbReference type="InterPro" id="IPR036291">
    <property type="entry name" value="NAD(P)-bd_dom_sf"/>
</dbReference>
<protein>
    <recommendedName>
        <fullName evidence="1">NmrA-like domain-containing protein</fullName>
    </recommendedName>
</protein>
<sequence>MAPTMTPTILIVGATGNTGRSLVKTRLIRNTNLASHRILAVTRNTDSPAAKEPAKVSGIVLVQQNLGRDR</sequence>
<accession>A0AAN7WC25</accession>
<evidence type="ECO:0000313" key="3">
    <source>
        <dbReference type="Proteomes" id="UP001310594"/>
    </source>
</evidence>
<dbReference type="Proteomes" id="UP001310594">
    <property type="component" value="Unassembled WGS sequence"/>
</dbReference>
<evidence type="ECO:0000313" key="2">
    <source>
        <dbReference type="EMBL" id="KAK5706428.1"/>
    </source>
</evidence>
<organism evidence="2 3">
    <name type="scientific">Elasticomyces elasticus</name>
    <dbReference type="NCBI Taxonomy" id="574655"/>
    <lineage>
        <taxon>Eukaryota</taxon>
        <taxon>Fungi</taxon>
        <taxon>Dikarya</taxon>
        <taxon>Ascomycota</taxon>
        <taxon>Pezizomycotina</taxon>
        <taxon>Dothideomycetes</taxon>
        <taxon>Dothideomycetidae</taxon>
        <taxon>Mycosphaerellales</taxon>
        <taxon>Teratosphaeriaceae</taxon>
        <taxon>Elasticomyces</taxon>
    </lineage>
</organism>
<dbReference type="InterPro" id="IPR008030">
    <property type="entry name" value="NmrA-like"/>
</dbReference>
<dbReference type="SUPFAM" id="SSF51735">
    <property type="entry name" value="NAD(P)-binding Rossmann-fold domains"/>
    <property type="match status" value="1"/>
</dbReference>
<comment type="caution">
    <text evidence="2">The sequence shown here is derived from an EMBL/GenBank/DDBJ whole genome shotgun (WGS) entry which is preliminary data.</text>
</comment>
<proteinExistence type="predicted"/>
<feature type="domain" description="NmrA-like" evidence="1">
    <location>
        <begin position="6"/>
        <end position="66"/>
    </location>
</feature>
<dbReference type="Gene3D" id="3.40.50.720">
    <property type="entry name" value="NAD(P)-binding Rossmann-like Domain"/>
    <property type="match status" value="1"/>
</dbReference>
<name>A0AAN7WC25_9PEZI</name>
<evidence type="ECO:0000259" key="1">
    <source>
        <dbReference type="Pfam" id="PF05368"/>
    </source>
</evidence>
<reference evidence="2" key="1">
    <citation type="submission" date="2023-08" db="EMBL/GenBank/DDBJ databases">
        <title>Black Yeasts Isolated from many extreme environments.</title>
        <authorList>
            <person name="Coleine C."/>
            <person name="Stajich J.E."/>
            <person name="Selbmann L."/>
        </authorList>
    </citation>
    <scope>NUCLEOTIDE SEQUENCE</scope>
    <source>
        <strain evidence="2">CCFEE 5810</strain>
    </source>
</reference>
<gene>
    <name evidence="2" type="ORF">LTR97_001416</name>
</gene>
<dbReference type="EMBL" id="JAVRQU010000002">
    <property type="protein sequence ID" value="KAK5706428.1"/>
    <property type="molecule type" value="Genomic_DNA"/>
</dbReference>
<dbReference type="AlphaFoldDB" id="A0AAN7WC25"/>